<dbReference type="Proteomes" id="UP001255050">
    <property type="component" value="Unassembled WGS sequence"/>
</dbReference>
<sequence length="398" mass="46456">MDNKLLTQTIADLIELKYEGNYWDYKQEHHSKENNHKLLHDIICLANNLENREAYLIIGVDDNGNVVGFNDDSFRRNQEQLNNLVRDKRWEGYGAPDIKLRTIHLEGKEVDVIVIPQSRHVPYTLADDIKPNGQKNIFLRKRNIYTRNQDSNTPHNSAATITEVEQLMKIRLGILPDPIERVRKYIDDIENWKLINSDYDGTSWYYLLHPEYTIEVLHEEEDKNNQPPNLCFIQTNGRGSRLKINVKCHSTILYRDSARYVDETRGMVVYPNHSTLNVFKLDSKLSNVFDYYIKDSIKIQLSSFLMKLNGLDSNGLLWEKHISYIPVFKDENEMTEVKVLINNNPEQAMKGVNHYKEEVVIAGYNMKLNDEEHGLVKQGLATNLLVIGKIKEYRELYS</sequence>
<name>A0ABU1F1Q8_9STAP</name>
<dbReference type="GO" id="GO:0005524">
    <property type="term" value="F:ATP binding"/>
    <property type="evidence" value="ECO:0007669"/>
    <property type="project" value="UniProtKB-KW"/>
</dbReference>
<evidence type="ECO:0000313" key="3">
    <source>
        <dbReference type="Proteomes" id="UP001255050"/>
    </source>
</evidence>
<comment type="caution">
    <text evidence="2">The sequence shown here is derived from an EMBL/GenBank/DDBJ whole genome shotgun (WGS) entry which is preliminary data.</text>
</comment>
<keyword evidence="2" id="KW-0547">Nucleotide-binding</keyword>
<reference evidence="2 3" key="1">
    <citation type="submission" date="2023-08" db="EMBL/GenBank/DDBJ databases">
        <title>Whole genome sequencing of Staphylococcus coagulans NN-2474.</title>
        <authorList>
            <person name="Kropotov V.S."/>
            <person name="Boriskina E.V."/>
            <person name="Gordinskaya N.A."/>
            <person name="Shkurkina I.S."/>
            <person name="Kryazhev D.V."/>
            <person name="Alekseeva A.E."/>
            <person name="Makhova M.A."/>
        </authorList>
    </citation>
    <scope>NUCLEOTIDE SEQUENCE [LARGE SCALE GENOMIC DNA]</scope>
    <source>
        <strain evidence="2 3">NN-2474</strain>
    </source>
</reference>
<dbReference type="Gene3D" id="3.30.950.30">
    <property type="entry name" value="Schlafen, AAA domain"/>
    <property type="match status" value="1"/>
</dbReference>
<dbReference type="InterPro" id="IPR038461">
    <property type="entry name" value="Schlafen_AlbA_2_dom_sf"/>
</dbReference>
<keyword evidence="2" id="KW-0067">ATP-binding</keyword>
<organism evidence="2 3">
    <name type="scientific">Staphylococcus coagulans</name>
    <dbReference type="NCBI Taxonomy" id="74706"/>
    <lineage>
        <taxon>Bacteria</taxon>
        <taxon>Bacillati</taxon>
        <taxon>Bacillota</taxon>
        <taxon>Bacilli</taxon>
        <taxon>Bacillales</taxon>
        <taxon>Staphylococcaceae</taxon>
        <taxon>Staphylococcus</taxon>
    </lineage>
</organism>
<feature type="domain" description="Schlafen AlbA-2" evidence="1">
    <location>
        <begin position="19"/>
        <end position="153"/>
    </location>
</feature>
<dbReference type="EMBL" id="JAVJGV010000118">
    <property type="protein sequence ID" value="MDR5604078.1"/>
    <property type="molecule type" value="Genomic_DNA"/>
</dbReference>
<accession>A0ABU1F1Q8</accession>
<evidence type="ECO:0000259" key="1">
    <source>
        <dbReference type="Pfam" id="PF04326"/>
    </source>
</evidence>
<gene>
    <name evidence="2" type="ORF">RCO12_11730</name>
</gene>
<dbReference type="Pfam" id="PF04326">
    <property type="entry name" value="SLFN_AlbA_2"/>
    <property type="match status" value="1"/>
</dbReference>
<dbReference type="InterPro" id="IPR007421">
    <property type="entry name" value="Schlafen_AlbA_2_dom"/>
</dbReference>
<dbReference type="RefSeq" id="WP_309552235.1">
    <property type="nucleotide sequence ID" value="NZ_JAVJGV010000118.1"/>
</dbReference>
<proteinExistence type="predicted"/>
<evidence type="ECO:0000313" key="2">
    <source>
        <dbReference type="EMBL" id="MDR5604078.1"/>
    </source>
</evidence>
<protein>
    <submittedName>
        <fullName evidence="2">ATP-binding protein</fullName>
    </submittedName>
</protein>
<keyword evidence="3" id="KW-1185">Reference proteome</keyword>